<evidence type="ECO:0000313" key="4">
    <source>
        <dbReference type="Proteomes" id="UP001196873"/>
    </source>
</evidence>
<keyword evidence="3" id="KW-0449">Lipoprotein</keyword>
<evidence type="ECO:0000256" key="2">
    <source>
        <dbReference type="SAM" id="SignalP"/>
    </source>
</evidence>
<feature type="signal peptide" evidence="2">
    <location>
        <begin position="1"/>
        <end position="20"/>
    </location>
</feature>
<dbReference type="InterPro" id="IPR004564">
    <property type="entry name" value="OM_lipoprot_carrier_LolA-like"/>
</dbReference>
<evidence type="ECO:0000313" key="3">
    <source>
        <dbReference type="EMBL" id="MBW4866144.1"/>
    </source>
</evidence>
<feature type="chain" id="PRO_5043711359" evidence="2">
    <location>
        <begin position="21"/>
        <end position="202"/>
    </location>
</feature>
<comment type="caution">
    <text evidence="3">The sequence shown here is derived from an EMBL/GenBank/DDBJ whole genome shotgun (WGS) entry which is preliminary data.</text>
</comment>
<dbReference type="RefSeq" id="WP_007133640.1">
    <property type="nucleotide sequence ID" value="NZ_CABKPN010000001.1"/>
</dbReference>
<gene>
    <name evidence="3" type="ORF">KZY68_09025</name>
</gene>
<dbReference type="SUPFAM" id="SSF89392">
    <property type="entry name" value="Prokaryotic lipoproteins and lipoprotein localization factors"/>
    <property type="match status" value="1"/>
</dbReference>
<name>A0AAW4NTA5_9BACT</name>
<evidence type="ECO:0000256" key="1">
    <source>
        <dbReference type="ARBA" id="ARBA00022729"/>
    </source>
</evidence>
<dbReference type="AlphaFoldDB" id="A0AAW4NTA5"/>
<proteinExistence type="predicted"/>
<dbReference type="EMBL" id="JAHXRF010000013">
    <property type="protein sequence ID" value="MBW4866144.1"/>
    <property type="molecule type" value="Genomic_DNA"/>
</dbReference>
<dbReference type="Proteomes" id="UP001196873">
    <property type="component" value="Unassembled WGS sequence"/>
</dbReference>
<reference evidence="3" key="1">
    <citation type="submission" date="2021-07" db="EMBL/GenBank/DDBJ databases">
        <title>Genomic diversity and antimicrobial resistance of Prevotella spp. isolated from chronic lung disease airways.</title>
        <authorList>
            <person name="Webb K.A."/>
            <person name="Olagoke O.S."/>
            <person name="Baird T."/>
            <person name="Neill J."/>
            <person name="Pham A."/>
            <person name="Wells T.J."/>
            <person name="Ramsay K.A."/>
            <person name="Bell S.C."/>
            <person name="Sarovich D.S."/>
            <person name="Price E.P."/>
        </authorList>
    </citation>
    <scope>NUCLEOTIDE SEQUENCE</scope>
    <source>
        <strain evidence="3">SCHI0047.S.3</strain>
    </source>
</reference>
<accession>A0AAW4NTA5</accession>
<dbReference type="InterPro" id="IPR029046">
    <property type="entry name" value="LolA/LolB/LppX"/>
</dbReference>
<dbReference type="CDD" id="cd16325">
    <property type="entry name" value="LolA"/>
    <property type="match status" value="1"/>
</dbReference>
<organism evidence="3 4">
    <name type="scientific">Segatella salivae</name>
    <dbReference type="NCBI Taxonomy" id="228604"/>
    <lineage>
        <taxon>Bacteria</taxon>
        <taxon>Pseudomonadati</taxon>
        <taxon>Bacteroidota</taxon>
        <taxon>Bacteroidia</taxon>
        <taxon>Bacteroidales</taxon>
        <taxon>Prevotellaceae</taxon>
        <taxon>Segatella</taxon>
    </lineage>
</organism>
<protein>
    <submittedName>
        <fullName evidence="3">Outer-membrane lipoprotein carrier protein LolA</fullName>
    </submittedName>
</protein>
<dbReference type="Pfam" id="PF16584">
    <property type="entry name" value="LolA_2"/>
    <property type="match status" value="1"/>
</dbReference>
<sequence length="202" mass="22484">MMKKIILLLCMVLASVCCMAQNAKEALKVLDKTAAIVGRNGGAYAGFSISGSKLGATNGTIAIKGNKFYAHTPQATIWFNGKTQWAYMKATNEVNVTTPNEAKQAQMNPYKFITLYKSGYSLTSKKQGNTYQIHMVAQDKKRSIQELYITIGKNYIPSQVKMRQGTNWTTINITNFKAKNQSDAVFTFNAKEFPKAEVIDLR</sequence>
<dbReference type="Gene3D" id="2.50.20.10">
    <property type="entry name" value="Lipoprotein localisation LolA/LolB/LppX"/>
    <property type="match status" value="1"/>
</dbReference>
<keyword evidence="1 2" id="KW-0732">Signal</keyword>